<accession>A0A397V4D8</accession>
<keyword evidence="2" id="KW-1185">Reference proteome</keyword>
<reference evidence="1 2" key="1">
    <citation type="submission" date="2018-06" db="EMBL/GenBank/DDBJ databases">
        <title>Comparative genomics reveals the genomic features of Rhizophagus irregularis, R. cerebriforme, R. diaphanum and Gigaspora rosea, and their symbiotic lifestyle signature.</title>
        <authorList>
            <person name="Morin E."/>
            <person name="San Clemente H."/>
            <person name="Chen E.C.H."/>
            <person name="De La Providencia I."/>
            <person name="Hainaut M."/>
            <person name="Kuo A."/>
            <person name="Kohler A."/>
            <person name="Murat C."/>
            <person name="Tang N."/>
            <person name="Roy S."/>
            <person name="Loubradou J."/>
            <person name="Henrissat B."/>
            <person name="Grigoriev I.V."/>
            <person name="Corradi N."/>
            <person name="Roux C."/>
            <person name="Martin F.M."/>
        </authorList>
    </citation>
    <scope>NUCLEOTIDE SEQUENCE [LARGE SCALE GENOMIC DNA]</scope>
    <source>
        <strain evidence="1 2">DAOM 194757</strain>
    </source>
</reference>
<name>A0A397V4D8_9GLOM</name>
<dbReference type="Proteomes" id="UP000266673">
    <property type="component" value="Unassembled WGS sequence"/>
</dbReference>
<dbReference type="SUPFAM" id="SSF81901">
    <property type="entry name" value="HCP-like"/>
    <property type="match status" value="1"/>
</dbReference>
<dbReference type="InterPro" id="IPR011990">
    <property type="entry name" value="TPR-like_helical_dom_sf"/>
</dbReference>
<dbReference type="AlphaFoldDB" id="A0A397V4D8"/>
<dbReference type="InterPro" id="IPR006597">
    <property type="entry name" value="Sel1-like"/>
</dbReference>
<evidence type="ECO:0000313" key="2">
    <source>
        <dbReference type="Proteomes" id="UP000266673"/>
    </source>
</evidence>
<dbReference type="Gene3D" id="1.25.40.10">
    <property type="entry name" value="Tetratricopeptide repeat domain"/>
    <property type="match status" value="1"/>
</dbReference>
<dbReference type="EMBL" id="QKWP01000692">
    <property type="protein sequence ID" value="RIB16217.1"/>
    <property type="molecule type" value="Genomic_DNA"/>
</dbReference>
<organism evidence="1 2">
    <name type="scientific">Gigaspora rosea</name>
    <dbReference type="NCBI Taxonomy" id="44941"/>
    <lineage>
        <taxon>Eukaryota</taxon>
        <taxon>Fungi</taxon>
        <taxon>Fungi incertae sedis</taxon>
        <taxon>Mucoromycota</taxon>
        <taxon>Glomeromycotina</taxon>
        <taxon>Glomeromycetes</taxon>
        <taxon>Diversisporales</taxon>
        <taxon>Gigasporaceae</taxon>
        <taxon>Gigaspora</taxon>
    </lineage>
</organism>
<proteinExistence type="predicted"/>
<gene>
    <name evidence="1" type="ORF">C2G38_2247156</name>
</gene>
<comment type="caution">
    <text evidence="1">The sequence shown here is derived from an EMBL/GenBank/DDBJ whole genome shotgun (WGS) entry which is preliminary data.</text>
</comment>
<protein>
    <submittedName>
        <fullName evidence="1">Uncharacterized protein</fullName>
    </submittedName>
</protein>
<dbReference type="Pfam" id="PF08238">
    <property type="entry name" value="Sel1"/>
    <property type="match status" value="2"/>
</dbReference>
<sequence length="113" mass="12930">MQKKISPGKLHLENKFIRLLLDYAKYINLMLAVGIYNVGCCYQNGIGVEMDEGIHLLPKICRDGLANGLFIIAVIRVEKDEHKAFIYYQRSAEMGLVEGTFNVGNCYLKWNWS</sequence>
<evidence type="ECO:0000313" key="1">
    <source>
        <dbReference type="EMBL" id="RIB16217.1"/>
    </source>
</evidence>